<sequence length="76" mass="7663">MGDGDVTQIIAGRRVAARRSSSGDASPPAEAAAAEAAAPTAAASMCIKGYQIKGITDNLSKNLTPLNLTNGRGEYA</sequence>
<dbReference type="EMBL" id="JACGWJ010000024">
    <property type="protein sequence ID" value="KAL0320932.1"/>
    <property type="molecule type" value="Genomic_DNA"/>
</dbReference>
<protein>
    <submittedName>
        <fullName evidence="2">Uncharacterized protein</fullName>
    </submittedName>
</protein>
<comment type="caution">
    <text evidence="2">The sequence shown here is derived from an EMBL/GenBank/DDBJ whole genome shotgun (WGS) entry which is preliminary data.</text>
</comment>
<evidence type="ECO:0000256" key="1">
    <source>
        <dbReference type="SAM" id="MobiDB-lite"/>
    </source>
</evidence>
<name>A0AAW2LQC5_SESRA</name>
<gene>
    <name evidence="2" type="ORF">Sradi_5354700</name>
</gene>
<accession>A0AAW2LQC5</accession>
<feature type="region of interest" description="Disordered" evidence="1">
    <location>
        <begin position="11"/>
        <end position="31"/>
    </location>
</feature>
<proteinExistence type="predicted"/>
<reference evidence="2" key="2">
    <citation type="journal article" date="2024" name="Plant">
        <title>Genomic evolution and insights into agronomic trait innovations of Sesamum species.</title>
        <authorList>
            <person name="Miao H."/>
            <person name="Wang L."/>
            <person name="Qu L."/>
            <person name="Liu H."/>
            <person name="Sun Y."/>
            <person name="Le M."/>
            <person name="Wang Q."/>
            <person name="Wei S."/>
            <person name="Zheng Y."/>
            <person name="Lin W."/>
            <person name="Duan Y."/>
            <person name="Cao H."/>
            <person name="Xiong S."/>
            <person name="Wang X."/>
            <person name="Wei L."/>
            <person name="Li C."/>
            <person name="Ma Q."/>
            <person name="Ju M."/>
            <person name="Zhao R."/>
            <person name="Li G."/>
            <person name="Mu C."/>
            <person name="Tian Q."/>
            <person name="Mei H."/>
            <person name="Zhang T."/>
            <person name="Gao T."/>
            <person name="Zhang H."/>
        </authorList>
    </citation>
    <scope>NUCLEOTIDE SEQUENCE</scope>
    <source>
        <strain evidence="2">G02</strain>
    </source>
</reference>
<evidence type="ECO:0000313" key="2">
    <source>
        <dbReference type="EMBL" id="KAL0320932.1"/>
    </source>
</evidence>
<reference evidence="2" key="1">
    <citation type="submission" date="2020-06" db="EMBL/GenBank/DDBJ databases">
        <authorList>
            <person name="Li T."/>
            <person name="Hu X."/>
            <person name="Zhang T."/>
            <person name="Song X."/>
            <person name="Zhang H."/>
            <person name="Dai N."/>
            <person name="Sheng W."/>
            <person name="Hou X."/>
            <person name="Wei L."/>
        </authorList>
    </citation>
    <scope>NUCLEOTIDE SEQUENCE</scope>
    <source>
        <strain evidence="2">G02</strain>
        <tissue evidence="2">Leaf</tissue>
    </source>
</reference>
<organism evidence="2">
    <name type="scientific">Sesamum radiatum</name>
    <name type="common">Black benniseed</name>
    <dbReference type="NCBI Taxonomy" id="300843"/>
    <lineage>
        <taxon>Eukaryota</taxon>
        <taxon>Viridiplantae</taxon>
        <taxon>Streptophyta</taxon>
        <taxon>Embryophyta</taxon>
        <taxon>Tracheophyta</taxon>
        <taxon>Spermatophyta</taxon>
        <taxon>Magnoliopsida</taxon>
        <taxon>eudicotyledons</taxon>
        <taxon>Gunneridae</taxon>
        <taxon>Pentapetalae</taxon>
        <taxon>asterids</taxon>
        <taxon>lamiids</taxon>
        <taxon>Lamiales</taxon>
        <taxon>Pedaliaceae</taxon>
        <taxon>Sesamum</taxon>
    </lineage>
</organism>
<dbReference type="AlphaFoldDB" id="A0AAW2LQC5"/>